<geneLocation type="chloroplast" evidence="1"/>
<proteinExistence type="predicted"/>
<keyword evidence="1" id="KW-0934">Plastid</keyword>
<dbReference type="RefSeq" id="YP_009369842.1">
    <property type="nucleotide sequence ID" value="NC_034776.1"/>
</dbReference>
<keyword evidence="1" id="KW-0150">Chloroplast</keyword>
<protein>
    <submittedName>
        <fullName evidence="1">Hypothetical Ccr_orf64-like protein</fullName>
    </submittedName>
</protein>
<dbReference type="AlphaFoldDB" id="A0A1Y9TLQ4"/>
<name>A0A1Y9TLQ4_9RHOD</name>
<gene>
    <name evidence="1" type="primary">Ccr_orf64-like</name>
</gene>
<reference evidence="1" key="1">
    <citation type="submission" date="2017-03" db="EMBL/GenBank/DDBJ databases">
        <title>The new red algal subphylum Proteorhodophytina comprises the largest and most divergent plastid genomes known.</title>
        <authorList>
            <person name="Munoz-Gomez S.A."/>
            <person name="Mejia-Franco F.G."/>
            <person name="Durnin K."/>
            <person name="Morgan C."/>
            <person name="Grisdale C.J."/>
            <person name="Archibald J.M."/>
            <person name="Slamovits C.H."/>
        </authorList>
    </citation>
    <scope>NUCLEOTIDE SEQUENCE</scope>
    <source>
        <strain evidence="1">UTEX LB2858</strain>
    </source>
</reference>
<accession>A0A1Y9TLQ4</accession>
<dbReference type="EMBL" id="KY709208">
    <property type="protein sequence ID" value="ARO90530.1"/>
    <property type="molecule type" value="Genomic_DNA"/>
</dbReference>
<organism evidence="1">
    <name type="scientific">Boldia erythrosiphon</name>
    <dbReference type="NCBI Taxonomy" id="74908"/>
    <lineage>
        <taxon>Eukaryota</taxon>
        <taxon>Rhodophyta</taxon>
        <taxon>Compsopogonophyceae</taxon>
        <taxon>Compsopogonales</taxon>
        <taxon>Boldiaceae</taxon>
        <taxon>Boldia</taxon>
    </lineage>
</organism>
<evidence type="ECO:0000313" key="1">
    <source>
        <dbReference type="EMBL" id="ARO90530.1"/>
    </source>
</evidence>
<sequence>MTEREIIIGHKSGEIYDIEETRPRGWSVTCLDETIFYYLDCNYVNMCNISRNKLDKE</sequence>
<dbReference type="GeneID" id="32891352"/>